<evidence type="ECO:0000313" key="3">
    <source>
        <dbReference type="Proteomes" id="UP000198403"/>
    </source>
</evidence>
<dbReference type="EMBL" id="FZNO01000001">
    <property type="protein sequence ID" value="SNR24500.1"/>
    <property type="molecule type" value="Genomic_DNA"/>
</dbReference>
<accession>A0A238UQS3</accession>
<keyword evidence="3" id="KW-1185">Reference proteome</keyword>
<name>A0A238UQS3_9ACTN</name>
<dbReference type="AlphaFoldDB" id="A0A238UQS3"/>
<proteinExistence type="predicted"/>
<dbReference type="RefSeq" id="WP_089334752.1">
    <property type="nucleotide sequence ID" value="NZ_FZNO01000001.1"/>
</dbReference>
<dbReference type="SUPFAM" id="SSF102588">
    <property type="entry name" value="LmbE-like"/>
    <property type="match status" value="1"/>
</dbReference>
<dbReference type="GO" id="GO:0016137">
    <property type="term" value="P:glycoside metabolic process"/>
    <property type="evidence" value="ECO:0007669"/>
    <property type="project" value="UniProtKB-ARBA"/>
</dbReference>
<evidence type="ECO:0000313" key="2">
    <source>
        <dbReference type="EMBL" id="SNR24500.1"/>
    </source>
</evidence>
<dbReference type="GO" id="GO:0016811">
    <property type="term" value="F:hydrolase activity, acting on carbon-nitrogen (but not peptide) bonds, in linear amides"/>
    <property type="evidence" value="ECO:0007669"/>
    <property type="project" value="TreeGrafter"/>
</dbReference>
<dbReference type="PANTHER" id="PTHR12993">
    <property type="entry name" value="N-ACETYLGLUCOSAMINYL-PHOSPHATIDYLINOSITOL DE-N-ACETYLASE-RELATED"/>
    <property type="match status" value="1"/>
</dbReference>
<dbReference type="Proteomes" id="UP000198403">
    <property type="component" value="Unassembled WGS sequence"/>
</dbReference>
<dbReference type="Pfam" id="PF02585">
    <property type="entry name" value="PIG-L"/>
    <property type="match status" value="1"/>
</dbReference>
<keyword evidence="1" id="KW-0862">Zinc</keyword>
<sequence>MSPHPERRDLTGRTAVFLHAHPDDEAIFTAATMHRLARRGARVVLVTATAGEEGKPLIPVPRGTSLAELRTRELERACTELGVARLVLLPFRDSGMAGTPPNDHPRAFARHADRTVADLANLLHDEAAETLVHYDSGGVYGHPDHVAVHRLGRAAARATGASGYQATVDRTALPAVGRHLVEGTRPRHLRSAIGRTSVNISTVVRADAADLRAKRAAMRVHRSQIPMSALARTRFAGTYGTEWFVREGRPGLLDVVADDSSTGDTRAAEG</sequence>
<dbReference type="PANTHER" id="PTHR12993:SF26">
    <property type="entry name" value="1D-MYO-INOSITOL 2-ACETAMIDO-2-DEOXY-ALPHA-D-GLUCOPYRANOSIDE DEACETYLASE"/>
    <property type="match status" value="1"/>
</dbReference>
<dbReference type="Gene3D" id="3.40.50.10320">
    <property type="entry name" value="LmbE-like"/>
    <property type="match status" value="1"/>
</dbReference>
<gene>
    <name evidence="2" type="ORF">SAMN06272737_101261</name>
</gene>
<dbReference type="OrthoDB" id="158614at2"/>
<dbReference type="InterPro" id="IPR003737">
    <property type="entry name" value="GlcNAc_PI_deacetylase-related"/>
</dbReference>
<reference evidence="2 3" key="1">
    <citation type="submission" date="2017-06" db="EMBL/GenBank/DDBJ databases">
        <authorList>
            <person name="Kim H.J."/>
            <person name="Triplett B.A."/>
        </authorList>
    </citation>
    <scope>NUCLEOTIDE SEQUENCE [LARGE SCALE GENOMIC DNA]</scope>
    <source>
        <strain evidence="2 3">DSM 44272</strain>
    </source>
</reference>
<organism evidence="2 3">
    <name type="scientific">Blastococcus mobilis</name>
    <dbReference type="NCBI Taxonomy" id="1938746"/>
    <lineage>
        <taxon>Bacteria</taxon>
        <taxon>Bacillati</taxon>
        <taxon>Actinomycetota</taxon>
        <taxon>Actinomycetes</taxon>
        <taxon>Geodermatophilales</taxon>
        <taxon>Geodermatophilaceae</taxon>
        <taxon>Blastococcus</taxon>
    </lineage>
</organism>
<dbReference type="InterPro" id="IPR024078">
    <property type="entry name" value="LmbE-like_dom_sf"/>
</dbReference>
<protein>
    <submittedName>
        <fullName evidence="2">N-acetylglucosaminyl deacetylase, LmbE family</fullName>
    </submittedName>
</protein>
<evidence type="ECO:0000256" key="1">
    <source>
        <dbReference type="ARBA" id="ARBA00022833"/>
    </source>
</evidence>